<organism evidence="2 3">
    <name type="scientific">Globodera rostochiensis</name>
    <name type="common">Golden nematode worm</name>
    <name type="synonym">Heterodera rostochiensis</name>
    <dbReference type="NCBI Taxonomy" id="31243"/>
    <lineage>
        <taxon>Eukaryota</taxon>
        <taxon>Metazoa</taxon>
        <taxon>Ecdysozoa</taxon>
        <taxon>Nematoda</taxon>
        <taxon>Chromadorea</taxon>
        <taxon>Rhabditida</taxon>
        <taxon>Tylenchina</taxon>
        <taxon>Tylenchomorpha</taxon>
        <taxon>Tylenchoidea</taxon>
        <taxon>Heteroderidae</taxon>
        <taxon>Heteroderinae</taxon>
        <taxon>Globodera</taxon>
    </lineage>
</organism>
<keyword evidence="2" id="KW-1185">Reference proteome</keyword>
<evidence type="ECO:0000313" key="2">
    <source>
        <dbReference type="Proteomes" id="UP000887572"/>
    </source>
</evidence>
<dbReference type="Proteomes" id="UP000887572">
    <property type="component" value="Unplaced"/>
</dbReference>
<reference evidence="3" key="1">
    <citation type="submission" date="2022-11" db="UniProtKB">
        <authorList>
            <consortium name="WormBaseParasite"/>
        </authorList>
    </citation>
    <scope>IDENTIFICATION</scope>
</reference>
<accession>A0A914I5F1</accession>
<feature type="region of interest" description="Disordered" evidence="1">
    <location>
        <begin position="193"/>
        <end position="230"/>
    </location>
</feature>
<name>A0A914I5F1_GLORO</name>
<evidence type="ECO:0000313" key="3">
    <source>
        <dbReference type="WBParaSite" id="Gr19_v10_g7488.t1"/>
    </source>
</evidence>
<feature type="region of interest" description="Disordered" evidence="1">
    <location>
        <begin position="67"/>
        <end position="96"/>
    </location>
</feature>
<sequence length="230" mass="23895">MMFDPRNATMAAAALMVGAPLAHTTASTANSMPSMFDALFTESAGAARTATSQTGPTNGKVLLELHHQHQQRRPPSNRPITDQHSSCHRRPSPCSPCSVPLPVSSVFRIDTLLDSSSSSASPTESVVPPSHAVPQLLVQPQPAPNGVLLQHVPPPTALVFQQTVQHLLAQMGVFGAGGTSTTPPNTFFGSPLTEENGTAGGGKGATDVGEHPPPHARHLFSPVAVPAPPK</sequence>
<protein>
    <submittedName>
        <fullName evidence="3">Uncharacterized protein</fullName>
    </submittedName>
</protein>
<evidence type="ECO:0000256" key="1">
    <source>
        <dbReference type="SAM" id="MobiDB-lite"/>
    </source>
</evidence>
<dbReference type="AlphaFoldDB" id="A0A914I5F1"/>
<proteinExistence type="predicted"/>
<dbReference type="WBParaSite" id="Gr19_v10_g7488.t1">
    <property type="protein sequence ID" value="Gr19_v10_g7488.t1"/>
    <property type="gene ID" value="Gr19_v10_g7488"/>
</dbReference>